<reference evidence="1 2" key="1">
    <citation type="journal article" date="2023" name="Plants (Basel)">
        <title>Bridging the Gap: Combining Genomics and Transcriptomics Approaches to Understand Stylosanthes scabra, an Orphan Legume from the Brazilian Caatinga.</title>
        <authorList>
            <person name="Ferreira-Neto J.R.C."/>
            <person name="da Silva M.D."/>
            <person name="Binneck E."/>
            <person name="de Melo N.F."/>
            <person name="da Silva R.H."/>
            <person name="de Melo A.L.T.M."/>
            <person name="Pandolfi V."/>
            <person name="Bustamante F.O."/>
            <person name="Brasileiro-Vidal A.C."/>
            <person name="Benko-Iseppon A.M."/>
        </authorList>
    </citation>
    <scope>NUCLEOTIDE SEQUENCE [LARGE SCALE GENOMIC DNA]</scope>
    <source>
        <tissue evidence="1">Leaves</tissue>
    </source>
</reference>
<organism evidence="1 2">
    <name type="scientific">Stylosanthes scabra</name>
    <dbReference type="NCBI Taxonomy" id="79078"/>
    <lineage>
        <taxon>Eukaryota</taxon>
        <taxon>Viridiplantae</taxon>
        <taxon>Streptophyta</taxon>
        <taxon>Embryophyta</taxon>
        <taxon>Tracheophyta</taxon>
        <taxon>Spermatophyta</taxon>
        <taxon>Magnoliopsida</taxon>
        <taxon>eudicotyledons</taxon>
        <taxon>Gunneridae</taxon>
        <taxon>Pentapetalae</taxon>
        <taxon>rosids</taxon>
        <taxon>fabids</taxon>
        <taxon>Fabales</taxon>
        <taxon>Fabaceae</taxon>
        <taxon>Papilionoideae</taxon>
        <taxon>50 kb inversion clade</taxon>
        <taxon>dalbergioids sensu lato</taxon>
        <taxon>Dalbergieae</taxon>
        <taxon>Pterocarpus clade</taxon>
        <taxon>Stylosanthes</taxon>
    </lineage>
</organism>
<keyword evidence="2" id="KW-1185">Reference proteome</keyword>
<name>A0ABU6Z328_9FABA</name>
<accession>A0ABU6Z328</accession>
<comment type="caution">
    <text evidence="1">The sequence shown here is derived from an EMBL/GenBank/DDBJ whole genome shotgun (WGS) entry which is preliminary data.</text>
</comment>
<dbReference type="Proteomes" id="UP001341840">
    <property type="component" value="Unassembled WGS sequence"/>
</dbReference>
<evidence type="ECO:0000313" key="2">
    <source>
        <dbReference type="Proteomes" id="UP001341840"/>
    </source>
</evidence>
<protein>
    <submittedName>
        <fullName evidence="1">Uncharacterized protein</fullName>
    </submittedName>
</protein>
<proteinExistence type="predicted"/>
<evidence type="ECO:0000313" key="1">
    <source>
        <dbReference type="EMBL" id="MED6216381.1"/>
    </source>
</evidence>
<gene>
    <name evidence="1" type="ORF">PIB30_007023</name>
</gene>
<sequence length="117" mass="13171">MDRPMNKLYEMAIRPISLFIYLSSTIRWVCKTDWRDSRSSRRSVNQTLSIIAASKAAAASANGRNNIAAPDIKFSNDAESLQLNASKKRTRSCNLVLLVTYRNWMGLKPGWESLGFG</sequence>
<dbReference type="EMBL" id="JASCZI010271875">
    <property type="protein sequence ID" value="MED6216381.1"/>
    <property type="molecule type" value="Genomic_DNA"/>
</dbReference>